<evidence type="ECO:0008006" key="3">
    <source>
        <dbReference type="Google" id="ProtNLM"/>
    </source>
</evidence>
<organism evidence="1 2">
    <name type="scientific">Coccomyxa subellipsoidea</name>
    <dbReference type="NCBI Taxonomy" id="248742"/>
    <lineage>
        <taxon>Eukaryota</taxon>
        <taxon>Viridiplantae</taxon>
        <taxon>Chlorophyta</taxon>
        <taxon>core chlorophytes</taxon>
        <taxon>Trebouxiophyceae</taxon>
        <taxon>Trebouxiophyceae incertae sedis</taxon>
        <taxon>Coccomyxaceae</taxon>
        <taxon>Coccomyxa</taxon>
    </lineage>
</organism>
<evidence type="ECO:0000313" key="2">
    <source>
        <dbReference type="Proteomes" id="UP001491310"/>
    </source>
</evidence>
<protein>
    <recommendedName>
        <fullName evidence="3">AAA+ ATPase domain-containing protein</fullName>
    </recommendedName>
</protein>
<comment type="caution">
    <text evidence="1">The sequence shown here is derived from an EMBL/GenBank/DDBJ whole genome shotgun (WGS) entry which is preliminary data.</text>
</comment>
<reference evidence="1 2" key="1">
    <citation type="journal article" date="2024" name="Nat. Commun.">
        <title>Phylogenomics reveals the evolutionary origins of lichenization in chlorophyte algae.</title>
        <authorList>
            <person name="Puginier C."/>
            <person name="Libourel C."/>
            <person name="Otte J."/>
            <person name="Skaloud P."/>
            <person name="Haon M."/>
            <person name="Grisel S."/>
            <person name="Petersen M."/>
            <person name="Berrin J.G."/>
            <person name="Delaux P.M."/>
            <person name="Dal Grande F."/>
            <person name="Keller J."/>
        </authorList>
    </citation>
    <scope>NUCLEOTIDE SEQUENCE [LARGE SCALE GENOMIC DNA]</scope>
    <source>
        <strain evidence="1 2">SAG 216-7</strain>
    </source>
</reference>
<gene>
    <name evidence="1" type="ORF">WJX75_005637</name>
</gene>
<dbReference type="EMBL" id="JALJOT010000005">
    <property type="protein sequence ID" value="KAK9915176.1"/>
    <property type="molecule type" value="Genomic_DNA"/>
</dbReference>
<dbReference type="Gene3D" id="3.40.50.300">
    <property type="entry name" value="P-loop containing nucleotide triphosphate hydrolases"/>
    <property type="match status" value="1"/>
</dbReference>
<dbReference type="SUPFAM" id="SSF52540">
    <property type="entry name" value="P-loop containing nucleoside triphosphate hydrolases"/>
    <property type="match status" value="2"/>
</dbReference>
<sequence>MDRKAREAEQGPGAGCTLTIAEDTELEERRANKLNSAMKEGQETWSSSAIAQQHETKIEAAREAGKSAELIADMKERRDWLVGEKDQLIGEKDRLVGEKKELWQQLSSLQAQLAGPAASPLPRYMRLTVARGAAVPRGYFYVHTFDVEDTFKLLLREQLLTLLGGRQTGKSTDALALVNELEKAGFKVVYMCLGGPASCRGFDIEDVWAEVLQDLGMEKQGFRTFYGALSSLIKPVAEEVVLFFDDVTYLTRHPGALFTFVQQIRSLQASSRLQGVVLIGEPTLPLDIFAATSDFRWSSFPLGASRFSQTFSHENLVELLQQMTGHLKVKMEHDQAVWASTIMAATDGMKGLSGAVLQEVENNWRGGQYFQLPQLRHYLSAAGAAEYFLITGMTGAYCSMLRAIEDGNESMQAILSDLLLAAITLLGDGVVKLVSLDNGMTALQLAAPLLDQDLQRRMLASWHGQVFEAFLAPPSKDSRSLGIYLLECSLRMLDINKLLQAKVRKQDGQVLEYSFQHEVSRGLSIGLSSTPEMASRNFKLGVEVTALWVTHRLEELEWADSVSYMDRGCIQFTGSPREAADYLTRLGAHV</sequence>
<evidence type="ECO:0000313" key="1">
    <source>
        <dbReference type="EMBL" id="KAK9915176.1"/>
    </source>
</evidence>
<dbReference type="Proteomes" id="UP001491310">
    <property type="component" value="Unassembled WGS sequence"/>
</dbReference>
<proteinExistence type="predicted"/>
<dbReference type="InterPro" id="IPR027417">
    <property type="entry name" value="P-loop_NTPase"/>
</dbReference>
<keyword evidence="2" id="KW-1185">Reference proteome</keyword>
<accession>A0ABR2YU47</accession>
<name>A0ABR2YU47_9CHLO</name>